<dbReference type="STRING" id="572480.Arnit_2272"/>
<keyword evidence="5" id="KW-1185">Reference proteome</keyword>
<dbReference type="GO" id="GO:0003700">
    <property type="term" value="F:DNA-binding transcription factor activity"/>
    <property type="evidence" value="ECO:0007669"/>
    <property type="project" value="InterPro"/>
</dbReference>
<dbReference type="GO" id="GO:0003677">
    <property type="term" value="F:DNA binding"/>
    <property type="evidence" value="ECO:0007669"/>
    <property type="project" value="TreeGrafter"/>
</dbReference>
<accession>D5V0W1</accession>
<evidence type="ECO:0000313" key="5">
    <source>
        <dbReference type="Proteomes" id="UP000000939"/>
    </source>
</evidence>
<dbReference type="SUPFAM" id="SSF55781">
    <property type="entry name" value="GAF domain-like"/>
    <property type="match status" value="1"/>
</dbReference>
<protein>
    <submittedName>
        <fullName evidence="4">Transcriptional regulator, IclR family</fullName>
    </submittedName>
</protein>
<dbReference type="InterPro" id="IPR050707">
    <property type="entry name" value="HTH_MetabolicPath_Reg"/>
</dbReference>
<dbReference type="SUPFAM" id="SSF46785">
    <property type="entry name" value="Winged helix' DNA-binding domain"/>
    <property type="match status" value="1"/>
</dbReference>
<dbReference type="eggNOG" id="COG1414">
    <property type="taxonomic scope" value="Bacteria"/>
</dbReference>
<dbReference type="EMBL" id="CP001999">
    <property type="protein sequence ID" value="ADG93923.1"/>
    <property type="molecule type" value="Genomic_DNA"/>
</dbReference>
<evidence type="ECO:0000256" key="2">
    <source>
        <dbReference type="ARBA" id="ARBA00023163"/>
    </source>
</evidence>
<evidence type="ECO:0000259" key="3">
    <source>
        <dbReference type="PROSITE" id="PS51078"/>
    </source>
</evidence>
<dbReference type="PANTHER" id="PTHR30136:SF35">
    <property type="entry name" value="HTH-TYPE TRANSCRIPTIONAL REGULATOR RV1719"/>
    <property type="match status" value="1"/>
</dbReference>
<dbReference type="InterPro" id="IPR014757">
    <property type="entry name" value="Tscrpt_reg_IclR_C"/>
</dbReference>
<dbReference type="GO" id="GO:0045892">
    <property type="term" value="P:negative regulation of DNA-templated transcription"/>
    <property type="evidence" value="ECO:0007669"/>
    <property type="project" value="TreeGrafter"/>
</dbReference>
<dbReference type="InterPro" id="IPR000835">
    <property type="entry name" value="HTH_MarR-typ"/>
</dbReference>
<dbReference type="HOGENOM" id="CLU_062618_5_5_7"/>
<keyword evidence="2" id="KW-0804">Transcription</keyword>
<gene>
    <name evidence="4" type="ordered locus">Arnit_2272</name>
</gene>
<keyword evidence="1" id="KW-0805">Transcription regulation</keyword>
<dbReference type="Pfam" id="PF01614">
    <property type="entry name" value="IclR_C"/>
    <property type="match status" value="1"/>
</dbReference>
<dbReference type="InterPro" id="IPR029016">
    <property type="entry name" value="GAF-like_dom_sf"/>
</dbReference>
<dbReference type="AlphaFoldDB" id="D5V0W1"/>
<dbReference type="InterPro" id="IPR036390">
    <property type="entry name" value="WH_DNA-bd_sf"/>
</dbReference>
<dbReference type="InterPro" id="IPR036388">
    <property type="entry name" value="WH-like_DNA-bd_sf"/>
</dbReference>
<sequence length="243" mass="27740">MSTNKSFTKGLQVYKEILNYDKPILAKQLCKKLNIEKSTMSRLLKTLEEEGFITHLEKSNEIIATDITKQTNSKTRIELIVKKTNSLLEEIYSSTKECAYLGIFDNYKVLYLNQFDKSNRIIKTRNKIGLQAPLHTNALGKSILAFGNFDLEKVKLNSYTHNTITSLKSLEDTLKEVRENGYSIDDKEYQDGMRCVGVPLFNHENILIASVGISGTKDRLTLDKSHEYGKMILDIVSRYSIVL</sequence>
<organism evidence="4 5">
    <name type="scientific">Arcobacter nitrofigilis (strain ATCC 33309 / DSM 7299 / CCUG 15893 / LMG 7604 / NCTC 12251 / CI)</name>
    <name type="common">Campylobacter nitrofigilis</name>
    <dbReference type="NCBI Taxonomy" id="572480"/>
    <lineage>
        <taxon>Bacteria</taxon>
        <taxon>Pseudomonadati</taxon>
        <taxon>Campylobacterota</taxon>
        <taxon>Epsilonproteobacteria</taxon>
        <taxon>Campylobacterales</taxon>
        <taxon>Arcobacteraceae</taxon>
        <taxon>Arcobacter</taxon>
    </lineage>
</organism>
<proteinExistence type="predicted"/>
<dbReference type="Gene3D" id="1.10.10.10">
    <property type="entry name" value="Winged helix-like DNA-binding domain superfamily/Winged helix DNA-binding domain"/>
    <property type="match status" value="1"/>
</dbReference>
<feature type="domain" description="IclR-ED" evidence="3">
    <location>
        <begin position="66"/>
        <end position="243"/>
    </location>
</feature>
<dbReference type="RefSeq" id="WP_013136068.1">
    <property type="nucleotide sequence ID" value="NC_014166.1"/>
</dbReference>
<dbReference type="KEGG" id="ant:Arnit_2272"/>
<evidence type="ECO:0000313" key="4">
    <source>
        <dbReference type="EMBL" id="ADG93923.1"/>
    </source>
</evidence>
<dbReference type="PANTHER" id="PTHR30136">
    <property type="entry name" value="HELIX-TURN-HELIX TRANSCRIPTIONAL REGULATOR, ICLR FAMILY"/>
    <property type="match status" value="1"/>
</dbReference>
<dbReference type="PROSITE" id="PS51078">
    <property type="entry name" value="ICLR_ED"/>
    <property type="match status" value="1"/>
</dbReference>
<dbReference type="Gene3D" id="3.30.450.40">
    <property type="match status" value="1"/>
</dbReference>
<reference evidence="4 5" key="1">
    <citation type="journal article" date="2010" name="Stand. Genomic Sci.">
        <title>Complete genome sequence of Arcobacter nitrofigilis type strain (CI).</title>
        <authorList>
            <person name="Pati A."/>
            <person name="Gronow S."/>
            <person name="Lapidus A."/>
            <person name="Copeland A."/>
            <person name="Glavina Del Rio T."/>
            <person name="Nolan M."/>
            <person name="Lucas S."/>
            <person name="Tice H."/>
            <person name="Cheng J.F."/>
            <person name="Han C."/>
            <person name="Chertkov O."/>
            <person name="Bruce D."/>
            <person name="Tapia R."/>
            <person name="Goodwin L."/>
            <person name="Pitluck S."/>
            <person name="Liolios K."/>
            <person name="Ivanova N."/>
            <person name="Mavromatis K."/>
            <person name="Chen A."/>
            <person name="Palaniappan K."/>
            <person name="Land M."/>
            <person name="Hauser L."/>
            <person name="Chang Y.J."/>
            <person name="Jeffries C.D."/>
            <person name="Detter J.C."/>
            <person name="Rohde M."/>
            <person name="Goker M."/>
            <person name="Bristow J."/>
            <person name="Eisen J.A."/>
            <person name="Markowitz V."/>
            <person name="Hugenholtz P."/>
            <person name="Klenk H.P."/>
            <person name="Kyrpides N.C."/>
        </authorList>
    </citation>
    <scope>NUCLEOTIDE SEQUENCE [LARGE SCALE GENOMIC DNA]</scope>
    <source>
        <strain evidence="5">ATCC 33309 / DSM 7299 / CCUG 15893 / LMG 7604 / NCTC 12251 / CI</strain>
    </source>
</reference>
<name>D5V0W1_ARCNC</name>
<dbReference type="Pfam" id="PF01047">
    <property type="entry name" value="MarR"/>
    <property type="match status" value="1"/>
</dbReference>
<evidence type="ECO:0000256" key="1">
    <source>
        <dbReference type="ARBA" id="ARBA00023015"/>
    </source>
</evidence>
<dbReference type="Proteomes" id="UP000000939">
    <property type="component" value="Chromosome"/>
</dbReference>